<dbReference type="Proteomes" id="UP000316426">
    <property type="component" value="Chromosome"/>
</dbReference>
<evidence type="ECO:0000313" key="1">
    <source>
        <dbReference type="EMBL" id="QDV76099.1"/>
    </source>
</evidence>
<dbReference type="GO" id="GO:1990351">
    <property type="term" value="C:transporter complex"/>
    <property type="evidence" value="ECO:0007669"/>
    <property type="project" value="TreeGrafter"/>
</dbReference>
<gene>
    <name evidence="1" type="primary">lptD</name>
    <name evidence="1" type="ORF">Spa11_43240</name>
</gene>
<accession>A0A518KEA5</accession>
<dbReference type="KEGG" id="bmei:Spa11_43240"/>
<keyword evidence="2" id="KW-1185">Reference proteome</keyword>
<dbReference type="PANTHER" id="PTHR30189">
    <property type="entry name" value="LPS-ASSEMBLY PROTEIN"/>
    <property type="match status" value="1"/>
</dbReference>
<dbReference type="InterPro" id="IPR050218">
    <property type="entry name" value="LptD"/>
</dbReference>
<evidence type="ECO:0000313" key="2">
    <source>
        <dbReference type="Proteomes" id="UP000316426"/>
    </source>
</evidence>
<protein>
    <submittedName>
        <fullName evidence="1">LPS-assembly protein LptD</fullName>
    </submittedName>
</protein>
<dbReference type="EMBL" id="CP036349">
    <property type="protein sequence ID" value="QDV76099.1"/>
    <property type="molecule type" value="Genomic_DNA"/>
</dbReference>
<reference evidence="1 2" key="1">
    <citation type="submission" date="2019-02" db="EMBL/GenBank/DDBJ databases">
        <title>Deep-cultivation of Planctomycetes and their phenomic and genomic characterization uncovers novel biology.</title>
        <authorList>
            <person name="Wiegand S."/>
            <person name="Jogler M."/>
            <person name="Boedeker C."/>
            <person name="Pinto D."/>
            <person name="Vollmers J."/>
            <person name="Rivas-Marin E."/>
            <person name="Kohn T."/>
            <person name="Peeters S.H."/>
            <person name="Heuer A."/>
            <person name="Rast P."/>
            <person name="Oberbeckmann S."/>
            <person name="Bunk B."/>
            <person name="Jeske O."/>
            <person name="Meyerdierks A."/>
            <person name="Storesund J.E."/>
            <person name="Kallscheuer N."/>
            <person name="Luecker S."/>
            <person name="Lage O.M."/>
            <person name="Pohl T."/>
            <person name="Merkel B.J."/>
            <person name="Hornburger P."/>
            <person name="Mueller R.-W."/>
            <person name="Bruemmer F."/>
            <person name="Labrenz M."/>
            <person name="Spormann A.M."/>
            <person name="Op den Camp H."/>
            <person name="Overmann J."/>
            <person name="Amann R."/>
            <person name="Jetten M.S.M."/>
            <person name="Mascher T."/>
            <person name="Medema M.H."/>
            <person name="Devos D.P."/>
            <person name="Kaster A.-K."/>
            <person name="Ovreas L."/>
            <person name="Rohde M."/>
            <person name="Galperin M.Y."/>
            <person name="Jogler C."/>
        </authorList>
    </citation>
    <scope>NUCLEOTIDE SEQUENCE [LARGE SCALE GENOMIC DNA]</scope>
    <source>
        <strain evidence="1 2">Spa11</strain>
    </source>
</reference>
<dbReference type="GO" id="GO:0009279">
    <property type="term" value="C:cell outer membrane"/>
    <property type="evidence" value="ECO:0007669"/>
    <property type="project" value="TreeGrafter"/>
</dbReference>
<organism evidence="1 2">
    <name type="scientific">Botrimarina mediterranea</name>
    <dbReference type="NCBI Taxonomy" id="2528022"/>
    <lineage>
        <taxon>Bacteria</taxon>
        <taxon>Pseudomonadati</taxon>
        <taxon>Planctomycetota</taxon>
        <taxon>Planctomycetia</taxon>
        <taxon>Pirellulales</taxon>
        <taxon>Lacipirellulaceae</taxon>
        <taxon>Botrimarina</taxon>
    </lineage>
</organism>
<proteinExistence type="predicted"/>
<name>A0A518KEA5_9BACT</name>
<sequence length="1029" mass="114690">MMWLCVCFAPAQVELQQPDLDDPITVTASEASQWTQGAYQMWRLRGGVSLTQGKNVWRAAEAILWVDKSTNFDEPTKLIAYLEAGGGEPVWLDLYDKTPDPAVTPIARQQSPDWFGRLRSVGGVEWKTPPPATASAEKPAIYVRALSRFNAEWDPLAGDVPVGADNDTTDGPIRDDAVTPAQFLGDPFAITAPTPQPSGAGQPSFRSVQLFPRYGAGLNFESRTDTDGQPIGVLMGGATIVISGVDVPGMPAAAGPIDRVDLSADRAVIWTSGVLGVGSGVNQTGDTPIEIYLEGNIEVRQGDRTIYAQRMFYDARRKTGVILDAELLTPVPDLDYRGLVRLKADKLRQLEDSRFVAENALFTTSRLEVPTYSLKSDRMTFEDFEQPIIDPLTGQPAADPFTGAPISDRQQFATAEGNRVEFGGVPLFYWPTLETDLSEPRYYIDDFRISNDSVFGFQVLTDWDVYQLLGSRRPPGTKWTVAGDFLSERGIGVGTHYEYGVDRFFGVNGPAFGQFDGWVINDDGRDNLGFGRRDIVPEEEFRGRAFWNHRQHVRGGLLDAWTVQGQVGWISDRTFLEQYYEQEYDERADQPTGLRLRRIIDNQSLSIEANGQLNEFYSETQWLPRLDHWLMGQELGGQRLTWFAHSQAAYANSNVATTPSNPTLANQFFLFPWEAPMEGERFVTRQEIDLPIDLEDYGMPMKVAPYFLGEAAHWGDSLAGGDVQRLYMQTGVRASAPFWAVNPNVRDPLFNLDGLAHKVVFDGEVSYADASRDINEFALWDEVEDNTLEDIRRRQFFPTIPALQDPRFYMVRSGMQSWVAAPTTEVVDDLSVGRVGMRHRLQTKRGAPGQQHVVDWLTFDTNASLFPDTTQNFGETVGLLDYDLAWHLGDRFTFLSDGFADLFTDGLQTWSAGVALNRPARGNAYIGYRSIRGPFDSDLVSLRLNYRLNEKWVGSASTVIDFGEAGNIGQTFSLSRIGESLLFTLGMNVDESKNNVGFSFLVEPRFLPRTSLTRRTGIDIPPAGAYGLE</sequence>
<dbReference type="AlphaFoldDB" id="A0A518KEA5"/>
<dbReference type="PANTHER" id="PTHR30189:SF1">
    <property type="entry name" value="LPS-ASSEMBLY PROTEIN LPTD"/>
    <property type="match status" value="1"/>
</dbReference>